<organism evidence="2 3">
    <name type="scientific">Methylococcus capsulatus</name>
    <dbReference type="NCBI Taxonomy" id="414"/>
    <lineage>
        <taxon>Bacteria</taxon>
        <taxon>Pseudomonadati</taxon>
        <taxon>Pseudomonadota</taxon>
        <taxon>Gammaproteobacteria</taxon>
        <taxon>Methylococcales</taxon>
        <taxon>Methylococcaceae</taxon>
        <taxon>Methylococcus</taxon>
    </lineage>
</organism>
<evidence type="ECO:0008006" key="4">
    <source>
        <dbReference type="Google" id="ProtNLM"/>
    </source>
</evidence>
<protein>
    <recommendedName>
        <fullName evidence="4">Lipoprotein</fullName>
    </recommendedName>
</protein>
<accession>A0ABZ2F8H2</accession>
<sequence>MPILATSPSTVVHPEIPYDKYLVELTLAPVVIANNIEGAMSLRLTPYRYLPDGTLDTNPAGIRQEGVGACYAQAETDPVLAAAMAAILPAIQAFITARGY</sequence>
<name>A0ABZ2F8H2_METCP</name>
<reference evidence="2 3" key="1">
    <citation type="submission" date="2022-09" db="EMBL/GenBank/DDBJ databases">
        <authorList>
            <person name="Giprobiosintez L."/>
        </authorList>
    </citation>
    <scope>NUCLEOTIDE SEQUENCE [LARGE SCALE GENOMIC DNA]</scope>
    <source>
        <strain evidence="2">VKPM-B-12549</strain>
        <strain evidence="3">VKPM-B-12549 (GBS-15)</strain>
    </source>
</reference>
<proteinExistence type="predicted"/>
<dbReference type="EMBL" id="CP104311">
    <property type="protein sequence ID" value="WWF02870.1"/>
    <property type="molecule type" value="Genomic_DNA"/>
</dbReference>
<evidence type="ECO:0000313" key="3">
    <source>
        <dbReference type="Proteomes" id="UP001359308"/>
    </source>
</evidence>
<evidence type="ECO:0000313" key="1">
    <source>
        <dbReference type="EMBL" id="WWF00794.1"/>
    </source>
</evidence>
<gene>
    <name evidence="2" type="ORF">N4J17_04445</name>
    <name evidence="1" type="ORF">N4J17_09890</name>
</gene>
<keyword evidence="3" id="KW-1185">Reference proteome</keyword>
<dbReference type="EMBL" id="CP104311">
    <property type="protein sequence ID" value="WWF00794.1"/>
    <property type="molecule type" value="Genomic_DNA"/>
</dbReference>
<dbReference type="RefSeq" id="WP_198321666.1">
    <property type="nucleotide sequence ID" value="NZ_CP104311.1"/>
</dbReference>
<dbReference type="Proteomes" id="UP001359308">
    <property type="component" value="Chromosome"/>
</dbReference>
<evidence type="ECO:0000313" key="2">
    <source>
        <dbReference type="EMBL" id="WWF02870.1"/>
    </source>
</evidence>